<dbReference type="SUPFAM" id="SSF53056">
    <property type="entry name" value="beta-carbonic anhydrase, cab"/>
    <property type="match status" value="1"/>
</dbReference>
<name>A0A561R7A9_9HYPH</name>
<gene>
    <name evidence="9" type="ORF">FHW37_101308</name>
</gene>
<dbReference type="Proteomes" id="UP000320653">
    <property type="component" value="Unassembled WGS sequence"/>
</dbReference>
<dbReference type="Pfam" id="PF00484">
    <property type="entry name" value="Pro_CA"/>
    <property type="match status" value="1"/>
</dbReference>
<dbReference type="InterPro" id="IPR045066">
    <property type="entry name" value="Beta_CA_cladeB"/>
</dbReference>
<evidence type="ECO:0000256" key="7">
    <source>
        <dbReference type="PIRSR" id="PIRSR601765-1"/>
    </source>
</evidence>
<dbReference type="GO" id="GO:0015976">
    <property type="term" value="P:carbon utilization"/>
    <property type="evidence" value="ECO:0007669"/>
    <property type="project" value="InterPro"/>
</dbReference>
<reference evidence="9 10" key="1">
    <citation type="submission" date="2019-06" db="EMBL/GenBank/DDBJ databases">
        <title>Sorghum-associated microbial communities from plants grown in Nebraska, USA.</title>
        <authorList>
            <person name="Schachtman D."/>
        </authorList>
    </citation>
    <scope>NUCLEOTIDE SEQUENCE [LARGE SCALE GENOMIC DNA]</scope>
    <source>
        <strain evidence="9 10">1225</strain>
    </source>
</reference>
<dbReference type="InterPro" id="IPR015892">
    <property type="entry name" value="Carbonic_anhydrase_CS"/>
</dbReference>
<evidence type="ECO:0000256" key="6">
    <source>
        <dbReference type="ARBA" id="ARBA00048348"/>
    </source>
</evidence>
<evidence type="ECO:0000256" key="3">
    <source>
        <dbReference type="ARBA" id="ARBA00022723"/>
    </source>
</evidence>
<dbReference type="PANTHER" id="PTHR11002:SF76">
    <property type="entry name" value="CARBONIC ANHYDRASE"/>
    <property type="match status" value="1"/>
</dbReference>
<dbReference type="EMBL" id="VIWP01000001">
    <property type="protein sequence ID" value="TWF58504.1"/>
    <property type="molecule type" value="Genomic_DNA"/>
</dbReference>
<dbReference type="PROSITE" id="PS00704">
    <property type="entry name" value="PROK_CO2_ANHYDRASE_1"/>
    <property type="match status" value="1"/>
</dbReference>
<proteinExistence type="inferred from homology"/>
<dbReference type="PROSITE" id="PS00705">
    <property type="entry name" value="PROK_CO2_ANHYDRASE_2"/>
    <property type="match status" value="1"/>
</dbReference>
<keyword evidence="10" id="KW-1185">Reference proteome</keyword>
<feature type="binding site" evidence="7">
    <location>
        <position position="42"/>
    </location>
    <ligand>
        <name>Zn(2+)</name>
        <dbReference type="ChEBI" id="CHEBI:29105"/>
    </ligand>
</feature>
<dbReference type="RefSeq" id="WP_145631682.1">
    <property type="nucleotide sequence ID" value="NZ_VIWP01000001.1"/>
</dbReference>
<dbReference type="InterPro" id="IPR001765">
    <property type="entry name" value="Carbonic_anhydrase"/>
</dbReference>
<keyword evidence="5 8" id="KW-0456">Lyase</keyword>
<dbReference type="InterPro" id="IPR036874">
    <property type="entry name" value="Carbonic_anhydrase_sf"/>
</dbReference>
<dbReference type="GO" id="GO:0004089">
    <property type="term" value="F:carbonate dehydratase activity"/>
    <property type="evidence" value="ECO:0007669"/>
    <property type="project" value="UniProtKB-UniRule"/>
</dbReference>
<organism evidence="9 10">
    <name type="scientific">Neorhizobium alkalisoli</name>
    <dbReference type="NCBI Taxonomy" id="528178"/>
    <lineage>
        <taxon>Bacteria</taxon>
        <taxon>Pseudomonadati</taxon>
        <taxon>Pseudomonadota</taxon>
        <taxon>Alphaproteobacteria</taxon>
        <taxon>Hyphomicrobiales</taxon>
        <taxon>Rhizobiaceae</taxon>
        <taxon>Rhizobium/Agrobacterium group</taxon>
        <taxon>Neorhizobium</taxon>
    </lineage>
</organism>
<sequence>MDDLLKGISNFREAVFPDNSALYQKLAREGQKPQALIISCADSRVMPETITQSGPGELFVCRNAGNIVPPFQTMNGGVSSAIEYAVIALGVRDIIVCGHSDCGAMKGLCHPELLAPMPNVAAWLKHSHAAHSIVCEAYPPTLEDKEKIRAVAMENVVVQLDHLRTHPSVAAKLAKGEVTLHGWFFDIETGSVLIYDGAASRFTELEDGQPLAVAVSGRDVPQVIPFRRKNGAERAALNV</sequence>
<dbReference type="PANTHER" id="PTHR11002">
    <property type="entry name" value="CARBONIC ANHYDRASE"/>
    <property type="match status" value="1"/>
</dbReference>
<protein>
    <recommendedName>
        <fullName evidence="2 8">Carbonic anhydrase</fullName>
        <ecNumber evidence="2 8">4.2.1.1</ecNumber>
    </recommendedName>
    <alternativeName>
        <fullName evidence="8">Carbonate dehydratase</fullName>
    </alternativeName>
</protein>
<keyword evidence="3 7" id="KW-0479">Metal-binding</keyword>
<dbReference type="AlphaFoldDB" id="A0A561R7A9"/>
<feature type="binding site" evidence="7">
    <location>
        <position position="102"/>
    </location>
    <ligand>
        <name>Zn(2+)</name>
        <dbReference type="ChEBI" id="CHEBI:29105"/>
    </ligand>
</feature>
<comment type="function">
    <text evidence="8">Reversible hydration of carbon dioxide.</text>
</comment>
<feature type="binding site" evidence="7">
    <location>
        <position position="99"/>
    </location>
    <ligand>
        <name>Zn(2+)</name>
        <dbReference type="ChEBI" id="CHEBI:29105"/>
    </ligand>
</feature>
<dbReference type="SMART" id="SM00947">
    <property type="entry name" value="Pro_CA"/>
    <property type="match status" value="1"/>
</dbReference>
<dbReference type="Gene3D" id="3.40.1050.10">
    <property type="entry name" value="Carbonic anhydrase"/>
    <property type="match status" value="1"/>
</dbReference>
<evidence type="ECO:0000256" key="2">
    <source>
        <dbReference type="ARBA" id="ARBA00012925"/>
    </source>
</evidence>
<comment type="caution">
    <text evidence="9">The sequence shown here is derived from an EMBL/GenBank/DDBJ whole genome shotgun (WGS) entry which is preliminary data.</text>
</comment>
<dbReference type="OrthoDB" id="9797527at2"/>
<comment type="catalytic activity">
    <reaction evidence="6 8">
        <text>hydrogencarbonate + H(+) = CO2 + H2O</text>
        <dbReference type="Rhea" id="RHEA:10748"/>
        <dbReference type="ChEBI" id="CHEBI:15377"/>
        <dbReference type="ChEBI" id="CHEBI:15378"/>
        <dbReference type="ChEBI" id="CHEBI:16526"/>
        <dbReference type="ChEBI" id="CHEBI:17544"/>
        <dbReference type="EC" id="4.2.1.1"/>
    </reaction>
</comment>
<dbReference type="CDD" id="cd00884">
    <property type="entry name" value="beta_CA_cladeB"/>
    <property type="match status" value="1"/>
</dbReference>
<dbReference type="GO" id="GO:0008270">
    <property type="term" value="F:zinc ion binding"/>
    <property type="evidence" value="ECO:0007669"/>
    <property type="project" value="UniProtKB-UniRule"/>
</dbReference>
<accession>A0A561R7A9</accession>
<evidence type="ECO:0000256" key="5">
    <source>
        <dbReference type="ARBA" id="ARBA00023239"/>
    </source>
</evidence>
<dbReference type="EC" id="4.2.1.1" evidence="2 8"/>
<evidence type="ECO:0000313" key="10">
    <source>
        <dbReference type="Proteomes" id="UP000320653"/>
    </source>
</evidence>
<evidence type="ECO:0000313" key="9">
    <source>
        <dbReference type="EMBL" id="TWF58504.1"/>
    </source>
</evidence>
<comment type="cofactor">
    <cofactor evidence="7">
        <name>Zn(2+)</name>
        <dbReference type="ChEBI" id="CHEBI:29105"/>
    </cofactor>
    <text evidence="7">Binds 1 zinc ion per subunit.</text>
</comment>
<keyword evidence="4 7" id="KW-0862">Zinc</keyword>
<evidence type="ECO:0000256" key="8">
    <source>
        <dbReference type="RuleBase" id="RU003956"/>
    </source>
</evidence>
<comment type="similarity">
    <text evidence="1 8">Belongs to the beta-class carbonic anhydrase family.</text>
</comment>
<evidence type="ECO:0000256" key="4">
    <source>
        <dbReference type="ARBA" id="ARBA00022833"/>
    </source>
</evidence>
<feature type="binding site" evidence="7">
    <location>
        <position position="40"/>
    </location>
    <ligand>
        <name>Zn(2+)</name>
        <dbReference type="ChEBI" id="CHEBI:29105"/>
    </ligand>
</feature>
<evidence type="ECO:0000256" key="1">
    <source>
        <dbReference type="ARBA" id="ARBA00006217"/>
    </source>
</evidence>